<dbReference type="GO" id="GO:0000224">
    <property type="term" value="F:peptide-N4-(N-acetyl-beta-glucosaminyl)asparagine amidase activity"/>
    <property type="evidence" value="ECO:0007669"/>
    <property type="project" value="TreeGrafter"/>
</dbReference>
<evidence type="ECO:0000256" key="2">
    <source>
        <dbReference type="ARBA" id="ARBA00022723"/>
    </source>
</evidence>
<sequence length="713" mass="75408">MDSFLAFPALSGEGRIGSTFWAVDMALGMLKAGSALAKRKRRARFAPKTRIPNALAMVRAKERKAGQERCDGLLGVMNGIAVGTSACRSPSSHPSIWPLCFGAPSSSSGSGSGPACVRSNSASARRSPSLCSSASPPSSPSSPSSSGSSIPPKSRTAKPTFLSSSSSTSSHPPSSAPPSPPLPSRPRVHITRDDILPPSAGVAAEGAQSGQVEEENGEDDGAAPKPITCMSFDVEGVAALASFVPASSPSTSSPPRPAAAPPTSRFHYLGGNAGQFLKYLQQELGQVGAEESQVSRRVVMDLEAEKEALAALWREGRLLVEDPHTLDRINNKTSFGELLMTYTHRMQRADEDPLTSQDLRAFLRAEYGEAPTEEATYTPDRRPAEAMAALKRLLEWFKEGFPYYKSTCLHCGHVGPSHSPQPPLASSSPTAAEAPPLSPSQPNHMIGVVAPSPPERALNATLTEIYVCGACGKIYRFPRSVSLRHVLQTRRGRCGEYSRLFFKTTEALGYVSRWVVDWEDHVWVEVRLPDKGWVHLDPCEAAVNEPLLYQGWGKKQTYILAFSREEVEDVTREYTTDWAGALGRRLVSEEEMSDLLACANGVLQGGGERGEGGKEGEGRGGDEKRNAGKNAGQTEKRRRNSGTSPSAGTDTGGKGKGGRDGKDPAAVTAPVASKASSTSSPKPTAGAGAKGTGASKPMRPPSTASSASPTEGG</sequence>
<comment type="similarity">
    <text evidence="1">Belongs to the transglutaminase-like superfamily. PNGase family.</text>
</comment>
<proteinExistence type="inferred from homology"/>
<dbReference type="PANTHER" id="PTHR12143">
    <property type="entry name" value="PEPTIDE N-GLYCANASE PNGASE -RELATED"/>
    <property type="match status" value="1"/>
</dbReference>
<gene>
    <name evidence="6" type="ORF">NSK_001239</name>
</gene>
<dbReference type="Gene3D" id="2.20.25.10">
    <property type="match status" value="1"/>
</dbReference>
<dbReference type="InterPro" id="IPR038765">
    <property type="entry name" value="Papain-like_cys_pep_sf"/>
</dbReference>
<evidence type="ECO:0000313" key="7">
    <source>
        <dbReference type="Proteomes" id="UP000355283"/>
    </source>
</evidence>
<feature type="compositionally biased region" description="Low complexity" evidence="4">
    <location>
        <begin position="163"/>
        <end position="173"/>
    </location>
</feature>
<dbReference type="SMART" id="SM00460">
    <property type="entry name" value="TGc"/>
    <property type="match status" value="1"/>
</dbReference>
<comment type="caution">
    <text evidence="6">The sequence shown here is derived from an EMBL/GenBank/DDBJ whole genome shotgun (WGS) entry which is preliminary data.</text>
</comment>
<keyword evidence="3" id="KW-0862">Zinc</keyword>
<dbReference type="InterPro" id="IPR050883">
    <property type="entry name" value="PNGase"/>
</dbReference>
<dbReference type="PANTHER" id="PTHR12143:SF19">
    <property type="entry name" value="PEPTIDE-N(4)-(N-ACETYL-BETA-GLUCOSAMINYL)ASPARAGINE AMIDASE"/>
    <property type="match status" value="1"/>
</dbReference>
<keyword evidence="7" id="KW-1185">Reference proteome</keyword>
<dbReference type="GO" id="GO:0006516">
    <property type="term" value="P:glycoprotein catabolic process"/>
    <property type="evidence" value="ECO:0007669"/>
    <property type="project" value="TreeGrafter"/>
</dbReference>
<feature type="compositionally biased region" description="Pro residues" evidence="4">
    <location>
        <begin position="174"/>
        <end position="184"/>
    </location>
</feature>
<evidence type="ECO:0000256" key="1">
    <source>
        <dbReference type="ARBA" id="ARBA00009390"/>
    </source>
</evidence>
<dbReference type="GO" id="GO:0005634">
    <property type="term" value="C:nucleus"/>
    <property type="evidence" value="ECO:0007669"/>
    <property type="project" value="TreeGrafter"/>
</dbReference>
<dbReference type="Proteomes" id="UP000355283">
    <property type="component" value="Unassembled WGS sequence"/>
</dbReference>
<feature type="compositionally biased region" description="Acidic residues" evidence="4">
    <location>
        <begin position="212"/>
        <end position="221"/>
    </location>
</feature>
<evidence type="ECO:0000313" key="6">
    <source>
        <dbReference type="EMBL" id="TFJ87892.1"/>
    </source>
</evidence>
<dbReference type="Pfam" id="PF01841">
    <property type="entry name" value="Transglut_core"/>
    <property type="match status" value="1"/>
</dbReference>
<keyword evidence="2" id="KW-0479">Metal-binding</keyword>
<name>A0A4D9D8H3_9STRA</name>
<dbReference type="GO" id="GO:0005829">
    <property type="term" value="C:cytosol"/>
    <property type="evidence" value="ECO:0007669"/>
    <property type="project" value="TreeGrafter"/>
</dbReference>
<dbReference type="GO" id="GO:0046872">
    <property type="term" value="F:metal ion binding"/>
    <property type="evidence" value="ECO:0007669"/>
    <property type="project" value="UniProtKB-KW"/>
</dbReference>
<organism evidence="6 7">
    <name type="scientific">Nannochloropsis salina CCMP1776</name>
    <dbReference type="NCBI Taxonomy" id="1027361"/>
    <lineage>
        <taxon>Eukaryota</taxon>
        <taxon>Sar</taxon>
        <taxon>Stramenopiles</taxon>
        <taxon>Ochrophyta</taxon>
        <taxon>Eustigmatophyceae</taxon>
        <taxon>Eustigmatales</taxon>
        <taxon>Monodopsidaceae</taxon>
        <taxon>Microchloropsis</taxon>
        <taxon>Microchloropsis salina</taxon>
    </lineage>
</organism>
<evidence type="ECO:0000256" key="4">
    <source>
        <dbReference type="SAM" id="MobiDB-lite"/>
    </source>
</evidence>
<feature type="region of interest" description="Disordered" evidence="4">
    <location>
        <begin position="107"/>
        <end position="227"/>
    </location>
</feature>
<feature type="compositionally biased region" description="Basic and acidic residues" evidence="4">
    <location>
        <begin position="608"/>
        <end position="626"/>
    </location>
</feature>
<reference evidence="6 7" key="1">
    <citation type="submission" date="2019-01" db="EMBL/GenBank/DDBJ databases">
        <title>Nuclear Genome Assembly of the Microalgal Biofuel strain Nannochloropsis salina CCMP1776.</title>
        <authorList>
            <person name="Hovde B."/>
        </authorList>
    </citation>
    <scope>NUCLEOTIDE SEQUENCE [LARGE SCALE GENOMIC DNA]</scope>
    <source>
        <strain evidence="6 7">CCMP1776</strain>
    </source>
</reference>
<dbReference type="InterPro" id="IPR002931">
    <property type="entry name" value="Transglutaminase-like"/>
</dbReference>
<feature type="compositionally biased region" description="Low complexity" evidence="4">
    <location>
        <begin position="107"/>
        <end position="154"/>
    </location>
</feature>
<dbReference type="SUPFAM" id="SSF54001">
    <property type="entry name" value="Cysteine proteinases"/>
    <property type="match status" value="1"/>
</dbReference>
<evidence type="ECO:0000259" key="5">
    <source>
        <dbReference type="SMART" id="SM00460"/>
    </source>
</evidence>
<feature type="compositionally biased region" description="Low complexity" evidence="4">
    <location>
        <begin position="424"/>
        <end position="435"/>
    </location>
</feature>
<evidence type="ECO:0000256" key="3">
    <source>
        <dbReference type="ARBA" id="ARBA00022833"/>
    </source>
</evidence>
<feature type="compositionally biased region" description="Low complexity" evidence="4">
    <location>
        <begin position="664"/>
        <end position="713"/>
    </location>
</feature>
<dbReference type="AlphaFoldDB" id="A0A4D9D8H3"/>
<accession>A0A4D9D8H3</accession>
<protein>
    <recommendedName>
        <fullName evidence="5">Transglutaminase-like domain-containing protein</fullName>
    </recommendedName>
</protein>
<feature type="region of interest" description="Disordered" evidence="4">
    <location>
        <begin position="415"/>
        <end position="450"/>
    </location>
</feature>
<feature type="region of interest" description="Disordered" evidence="4">
    <location>
        <begin position="602"/>
        <end position="713"/>
    </location>
</feature>
<dbReference type="Gene3D" id="3.10.620.30">
    <property type="match status" value="1"/>
</dbReference>
<dbReference type="OrthoDB" id="409136at2759"/>
<dbReference type="EMBL" id="SDOX01000005">
    <property type="protein sequence ID" value="TFJ87892.1"/>
    <property type="molecule type" value="Genomic_DNA"/>
</dbReference>
<feature type="domain" description="Transglutaminase-like" evidence="5">
    <location>
        <begin position="486"/>
        <end position="540"/>
    </location>
</feature>